<comment type="subcellular location">
    <subcellularLocation>
        <location evidence="6">Cytoplasm</location>
    </subcellularLocation>
</comment>
<dbReference type="InterPro" id="IPR000085">
    <property type="entry name" value="RuvA"/>
</dbReference>
<comment type="domain">
    <text evidence="6">Has three domains with a flexible linker between the domains II and III and assumes an 'L' shape. Domain III is highly mobile and contacts RuvB.</text>
</comment>
<dbReference type="Proteomes" id="UP000886805">
    <property type="component" value="Unassembled WGS sequence"/>
</dbReference>
<gene>
    <name evidence="6 8" type="primary">ruvA</name>
    <name evidence="8" type="ORF">H9849_06160</name>
</gene>
<dbReference type="InterPro" id="IPR012340">
    <property type="entry name" value="NA-bd_OB-fold"/>
</dbReference>
<feature type="domain" description="Helix-hairpin-helix DNA-binding motif class 1" evidence="7">
    <location>
        <begin position="68"/>
        <end position="87"/>
    </location>
</feature>
<dbReference type="NCBIfam" id="TIGR00084">
    <property type="entry name" value="ruvA"/>
    <property type="match status" value="1"/>
</dbReference>
<dbReference type="SUPFAM" id="SSF47781">
    <property type="entry name" value="RuvA domain 2-like"/>
    <property type="match status" value="1"/>
</dbReference>
<dbReference type="Gene3D" id="2.40.50.140">
    <property type="entry name" value="Nucleic acid-binding proteins"/>
    <property type="match status" value="1"/>
</dbReference>
<reference evidence="8" key="1">
    <citation type="journal article" date="2021" name="PeerJ">
        <title>Extensive microbial diversity within the chicken gut microbiome revealed by metagenomics and culture.</title>
        <authorList>
            <person name="Gilroy R."/>
            <person name="Ravi A."/>
            <person name="Getino M."/>
            <person name="Pursley I."/>
            <person name="Horton D.L."/>
            <person name="Alikhan N.F."/>
            <person name="Baker D."/>
            <person name="Gharbi K."/>
            <person name="Hall N."/>
            <person name="Watson M."/>
            <person name="Adriaenssens E.M."/>
            <person name="Foster-Nyarko E."/>
            <person name="Jarju S."/>
            <person name="Secka A."/>
            <person name="Antonio M."/>
            <person name="Oren A."/>
            <person name="Chaudhuri R.R."/>
            <person name="La Ragione R."/>
            <person name="Hildebrand F."/>
            <person name="Pallen M.J."/>
        </authorList>
    </citation>
    <scope>NUCLEOTIDE SEQUENCE</scope>
    <source>
        <strain evidence="8">ChiSxjej3B15-1167</strain>
    </source>
</reference>
<dbReference type="InterPro" id="IPR036267">
    <property type="entry name" value="RuvA_C_sf"/>
</dbReference>
<keyword evidence="5 6" id="KW-0234">DNA repair</keyword>
<evidence type="ECO:0000256" key="2">
    <source>
        <dbReference type="ARBA" id="ARBA00022763"/>
    </source>
</evidence>
<dbReference type="Pfam" id="PF14520">
    <property type="entry name" value="HHH_5"/>
    <property type="match status" value="1"/>
</dbReference>
<evidence type="ECO:0000256" key="1">
    <source>
        <dbReference type="ARBA" id="ARBA00022490"/>
    </source>
</evidence>
<dbReference type="InterPro" id="IPR003583">
    <property type="entry name" value="Hlx-hairpin-Hlx_DNA-bd_motif"/>
</dbReference>
<organism evidence="8 9">
    <name type="scientific">Candidatus Anaerobutyricum stercoripullorum</name>
    <dbReference type="NCBI Taxonomy" id="2838456"/>
    <lineage>
        <taxon>Bacteria</taxon>
        <taxon>Bacillati</taxon>
        <taxon>Bacillota</taxon>
        <taxon>Clostridia</taxon>
        <taxon>Lachnospirales</taxon>
        <taxon>Lachnospiraceae</taxon>
        <taxon>Anaerobutyricum</taxon>
    </lineage>
</organism>
<reference evidence="8" key="2">
    <citation type="submission" date="2021-04" db="EMBL/GenBank/DDBJ databases">
        <authorList>
            <person name="Gilroy R."/>
        </authorList>
    </citation>
    <scope>NUCLEOTIDE SEQUENCE</scope>
    <source>
        <strain evidence="8">ChiSxjej3B15-1167</strain>
    </source>
</reference>
<dbReference type="EMBL" id="DXEQ01000179">
    <property type="protein sequence ID" value="HIX72589.1"/>
    <property type="molecule type" value="Genomic_DNA"/>
</dbReference>
<evidence type="ECO:0000256" key="5">
    <source>
        <dbReference type="ARBA" id="ARBA00023204"/>
    </source>
</evidence>
<keyword evidence="4 6" id="KW-0233">DNA recombination</keyword>
<proteinExistence type="inferred from homology"/>
<dbReference type="InterPro" id="IPR011114">
    <property type="entry name" value="RuvA_C"/>
</dbReference>
<comment type="similarity">
    <text evidence="6">Belongs to the RuvA family.</text>
</comment>
<dbReference type="Gene3D" id="1.10.150.20">
    <property type="entry name" value="5' to 3' exonuclease, C-terminal subdomain"/>
    <property type="match status" value="1"/>
</dbReference>
<comment type="caution">
    <text evidence="6">Lacks conserved residue(s) required for the propagation of feature annotation.</text>
</comment>
<feature type="domain" description="Helix-hairpin-helix DNA-binding motif class 1" evidence="7">
    <location>
        <begin position="103"/>
        <end position="122"/>
    </location>
</feature>
<comment type="function">
    <text evidence="6">The RuvA-RuvB-RuvC complex processes Holliday junction (HJ) DNA during genetic recombination and DNA repair, while the RuvA-RuvB complex plays an important role in the rescue of blocked DNA replication forks via replication fork reversal (RFR). RuvA specifically binds to HJ cruciform DNA, conferring on it an open structure. The RuvB hexamer acts as an ATP-dependent pump, pulling dsDNA into and through the RuvAB complex. HJ branch migration allows RuvC to scan DNA until it finds its consensus sequence, where it cleaves and resolves the cruciform DNA.</text>
</comment>
<dbReference type="GO" id="GO:0000400">
    <property type="term" value="F:four-way junction DNA binding"/>
    <property type="evidence" value="ECO:0007669"/>
    <property type="project" value="UniProtKB-UniRule"/>
</dbReference>
<dbReference type="GO" id="GO:0006281">
    <property type="term" value="P:DNA repair"/>
    <property type="evidence" value="ECO:0007669"/>
    <property type="project" value="UniProtKB-UniRule"/>
</dbReference>
<dbReference type="Gene3D" id="1.10.8.10">
    <property type="entry name" value="DNA helicase RuvA subunit, C-terminal domain"/>
    <property type="match status" value="1"/>
</dbReference>
<dbReference type="SUPFAM" id="SSF46929">
    <property type="entry name" value="DNA helicase RuvA subunit, C-terminal domain"/>
    <property type="match status" value="1"/>
</dbReference>
<dbReference type="GO" id="GO:0009378">
    <property type="term" value="F:four-way junction helicase activity"/>
    <property type="evidence" value="ECO:0007669"/>
    <property type="project" value="InterPro"/>
</dbReference>
<evidence type="ECO:0000259" key="7">
    <source>
        <dbReference type="SMART" id="SM00278"/>
    </source>
</evidence>
<dbReference type="HAMAP" id="MF_00031">
    <property type="entry name" value="DNA_HJ_migration_RuvA"/>
    <property type="match status" value="1"/>
</dbReference>
<dbReference type="Pfam" id="PF07499">
    <property type="entry name" value="RuvA_C"/>
    <property type="match status" value="1"/>
</dbReference>
<comment type="subunit">
    <text evidence="6">Homotetramer. Forms an RuvA(8)-RuvB(12)-Holliday junction (HJ) complex. HJ DNA is sandwiched between 2 RuvA tetramers; dsDNA enters through RuvA and exits via RuvB. An RuvB hexamer assembles on each DNA strand where it exits the tetramer. Each RuvB hexamer is contacted by two RuvA subunits (via domain III) on 2 adjacent RuvB subunits; this complex drives branch migration. In the full resolvosome a probable DNA-RuvA(4)-RuvB(12)-RuvC(2) complex forms which resolves the HJ.</text>
</comment>
<sequence>MKGTAVYADQECIIVDNRGVGYEIRTSSATCSEVRMGEEVTLYTYLYVREDMIALYGFLSREELRIFRLLLGVSGIGPRVAVSVLSTLKVEDLYYAVISEDTKSIARTPGIGPKGAKRLIIELKDKLDLSDLGLGEEEEESISTRESAGEDSQIMDAMEALIALGYSNGEAYRAVHKVPGAKDMDTETLLKEALKKMMTL</sequence>
<keyword evidence="2 6" id="KW-0227">DNA damage</keyword>
<feature type="region of interest" description="Domain III" evidence="6">
    <location>
        <begin position="150"/>
        <end position="200"/>
    </location>
</feature>
<dbReference type="AlphaFoldDB" id="A0A9D1X4F1"/>
<dbReference type="GO" id="GO:0006310">
    <property type="term" value="P:DNA recombination"/>
    <property type="evidence" value="ECO:0007669"/>
    <property type="project" value="UniProtKB-UniRule"/>
</dbReference>
<keyword evidence="1 6" id="KW-0963">Cytoplasm</keyword>
<dbReference type="GO" id="GO:0048476">
    <property type="term" value="C:Holliday junction resolvase complex"/>
    <property type="evidence" value="ECO:0007669"/>
    <property type="project" value="UniProtKB-UniRule"/>
</dbReference>
<dbReference type="CDD" id="cd14332">
    <property type="entry name" value="UBA_RuvA_C"/>
    <property type="match status" value="1"/>
</dbReference>
<dbReference type="InterPro" id="IPR013849">
    <property type="entry name" value="DNA_helicase_Holl-junc_RuvA_I"/>
</dbReference>
<accession>A0A9D1X4F1</accession>
<evidence type="ECO:0000313" key="8">
    <source>
        <dbReference type="EMBL" id="HIX72589.1"/>
    </source>
</evidence>
<evidence type="ECO:0000256" key="6">
    <source>
        <dbReference type="HAMAP-Rule" id="MF_00031"/>
    </source>
</evidence>
<evidence type="ECO:0000313" key="9">
    <source>
        <dbReference type="Proteomes" id="UP000886805"/>
    </source>
</evidence>
<dbReference type="InterPro" id="IPR010994">
    <property type="entry name" value="RuvA_2-like"/>
</dbReference>
<evidence type="ECO:0000256" key="3">
    <source>
        <dbReference type="ARBA" id="ARBA00023125"/>
    </source>
</evidence>
<dbReference type="Pfam" id="PF01330">
    <property type="entry name" value="RuvA_N"/>
    <property type="match status" value="1"/>
</dbReference>
<dbReference type="GO" id="GO:0009379">
    <property type="term" value="C:Holliday junction helicase complex"/>
    <property type="evidence" value="ECO:0007669"/>
    <property type="project" value="InterPro"/>
</dbReference>
<keyword evidence="3 6" id="KW-0238">DNA-binding</keyword>
<comment type="caution">
    <text evidence="8">The sequence shown here is derived from an EMBL/GenBank/DDBJ whole genome shotgun (WGS) entry which is preliminary data.</text>
</comment>
<dbReference type="GO" id="GO:0005524">
    <property type="term" value="F:ATP binding"/>
    <property type="evidence" value="ECO:0007669"/>
    <property type="project" value="InterPro"/>
</dbReference>
<name>A0A9D1X4F1_9FIRM</name>
<dbReference type="SUPFAM" id="SSF50249">
    <property type="entry name" value="Nucleic acid-binding proteins"/>
    <property type="match status" value="1"/>
</dbReference>
<dbReference type="SMART" id="SM00278">
    <property type="entry name" value="HhH1"/>
    <property type="match status" value="2"/>
</dbReference>
<protein>
    <recommendedName>
        <fullName evidence="6">Holliday junction branch migration complex subunit RuvA</fullName>
    </recommendedName>
</protein>
<dbReference type="GO" id="GO:0005737">
    <property type="term" value="C:cytoplasm"/>
    <property type="evidence" value="ECO:0007669"/>
    <property type="project" value="UniProtKB-SubCell"/>
</dbReference>
<evidence type="ECO:0000256" key="4">
    <source>
        <dbReference type="ARBA" id="ARBA00023172"/>
    </source>
</evidence>